<evidence type="ECO:0000256" key="11">
    <source>
        <dbReference type="SAM" id="Phobius"/>
    </source>
</evidence>
<evidence type="ECO:0000259" key="12">
    <source>
        <dbReference type="PROSITE" id="PS50109"/>
    </source>
</evidence>
<dbReference type="OrthoDB" id="4349881at2"/>
<dbReference type="RefSeq" id="WP_124772323.1">
    <property type="nucleotide sequence ID" value="NZ_JBEZFR010000030.1"/>
</dbReference>
<evidence type="ECO:0000256" key="10">
    <source>
        <dbReference type="SAM" id="MobiDB-lite"/>
    </source>
</evidence>
<evidence type="ECO:0000256" key="9">
    <source>
        <dbReference type="ARBA" id="ARBA00023012"/>
    </source>
</evidence>
<evidence type="ECO:0000256" key="7">
    <source>
        <dbReference type="ARBA" id="ARBA00022777"/>
    </source>
</evidence>
<keyword evidence="7 14" id="KW-0418">Kinase</keyword>
<feature type="compositionally biased region" description="Basic and acidic residues" evidence="10">
    <location>
        <begin position="631"/>
        <end position="649"/>
    </location>
</feature>
<dbReference type="Pfam" id="PF08376">
    <property type="entry name" value="NIT"/>
    <property type="match status" value="1"/>
</dbReference>
<accession>A0A3N9WTL8</accession>
<keyword evidence="9" id="KW-0902">Two-component regulatory system</keyword>
<dbReference type="Gene3D" id="6.10.340.10">
    <property type="match status" value="1"/>
</dbReference>
<dbReference type="Pfam" id="PF00672">
    <property type="entry name" value="HAMP"/>
    <property type="match status" value="1"/>
</dbReference>
<dbReference type="InterPro" id="IPR003594">
    <property type="entry name" value="HATPase_dom"/>
</dbReference>
<dbReference type="Proteomes" id="UP000282312">
    <property type="component" value="Unassembled WGS sequence"/>
</dbReference>
<keyword evidence="11" id="KW-0472">Membrane</keyword>
<reference evidence="14 15" key="1">
    <citation type="submission" date="2018-05" db="EMBL/GenBank/DDBJ databases">
        <title>Micromonospora from Atacama Desert.</title>
        <authorList>
            <person name="Carro L."/>
            <person name="Goodfellow M."/>
            <person name="Klenk H.-P."/>
        </authorList>
    </citation>
    <scope>NUCLEOTIDE SEQUENCE [LARGE SCALE GENOMIC DNA]</scope>
    <source>
        <strain evidence="14 15">LB39</strain>
    </source>
</reference>
<dbReference type="PROSITE" id="PS50885">
    <property type="entry name" value="HAMP"/>
    <property type="match status" value="1"/>
</dbReference>
<evidence type="ECO:0000256" key="1">
    <source>
        <dbReference type="ARBA" id="ARBA00000085"/>
    </source>
</evidence>
<dbReference type="CDD" id="cd06225">
    <property type="entry name" value="HAMP"/>
    <property type="match status" value="1"/>
</dbReference>
<comment type="subcellular location">
    <subcellularLocation>
        <location evidence="2">Membrane</location>
    </subcellularLocation>
</comment>
<feature type="domain" description="Histidine kinase" evidence="12">
    <location>
        <begin position="508"/>
        <end position="613"/>
    </location>
</feature>
<dbReference type="InterPro" id="IPR005467">
    <property type="entry name" value="His_kinase_dom"/>
</dbReference>
<dbReference type="InterPro" id="IPR003660">
    <property type="entry name" value="HAMP_dom"/>
</dbReference>
<protein>
    <recommendedName>
        <fullName evidence="3">histidine kinase</fullName>
        <ecNumber evidence="3">2.7.13.3</ecNumber>
    </recommendedName>
</protein>
<dbReference type="InterPro" id="IPR050428">
    <property type="entry name" value="TCS_sensor_his_kinase"/>
</dbReference>
<keyword evidence="8 11" id="KW-1133">Transmembrane helix</keyword>
<feature type="transmembrane region" description="Helical" evidence="11">
    <location>
        <begin position="297"/>
        <end position="320"/>
    </location>
</feature>
<dbReference type="InterPro" id="IPR036890">
    <property type="entry name" value="HATPase_C_sf"/>
</dbReference>
<comment type="caution">
    <text evidence="14">The sequence shown here is derived from an EMBL/GenBank/DDBJ whole genome shotgun (WGS) entry which is preliminary data.</text>
</comment>
<feature type="region of interest" description="Disordered" evidence="10">
    <location>
        <begin position="672"/>
        <end position="710"/>
    </location>
</feature>
<evidence type="ECO:0000313" key="15">
    <source>
        <dbReference type="Proteomes" id="UP000282312"/>
    </source>
</evidence>
<dbReference type="EC" id="2.7.13.3" evidence="3"/>
<dbReference type="GO" id="GO:0005886">
    <property type="term" value="C:plasma membrane"/>
    <property type="evidence" value="ECO:0007669"/>
    <property type="project" value="TreeGrafter"/>
</dbReference>
<dbReference type="AlphaFoldDB" id="A0A3N9WTL8"/>
<evidence type="ECO:0000256" key="2">
    <source>
        <dbReference type="ARBA" id="ARBA00004370"/>
    </source>
</evidence>
<proteinExistence type="predicted"/>
<evidence type="ECO:0000256" key="5">
    <source>
        <dbReference type="ARBA" id="ARBA00022679"/>
    </source>
</evidence>
<dbReference type="SMART" id="SM00387">
    <property type="entry name" value="HATPase_c"/>
    <property type="match status" value="1"/>
</dbReference>
<evidence type="ECO:0000256" key="8">
    <source>
        <dbReference type="ARBA" id="ARBA00022989"/>
    </source>
</evidence>
<evidence type="ECO:0000259" key="13">
    <source>
        <dbReference type="PROSITE" id="PS50885"/>
    </source>
</evidence>
<dbReference type="GO" id="GO:0000160">
    <property type="term" value="P:phosphorelay signal transduction system"/>
    <property type="evidence" value="ECO:0007669"/>
    <property type="project" value="UniProtKB-KW"/>
</dbReference>
<dbReference type="SMART" id="SM00304">
    <property type="entry name" value="HAMP"/>
    <property type="match status" value="1"/>
</dbReference>
<dbReference type="Gene3D" id="3.30.565.10">
    <property type="entry name" value="Histidine kinase-like ATPase, C-terminal domain"/>
    <property type="match status" value="1"/>
</dbReference>
<sequence>MLLGRLRIRGKLALLVVIPLLSMVGLAVPVMLDRVAAAQRAGDTAERVRLASRVGSLVQDLQQERILSVGFLFGRVERSELVRKSADVDDRVADLRAARSDALTDEVDSALDGVSSLIDLRAAVLARAANPGQVMDAFGPVNKGIIESLRLPFSVDTNTLPGRQVLALDGLLRADEGLGACATLSLLVKAIGTPDTTAGYVACIAALQVDNSRFRSLITPEQLTVAQLNEAAVAARTSPDFLVTSARDPAGAVRDVPMEALFPAVRTMIRLGQFVEKKLVADVLAEVTAEQRRALTAAYLVGAMAALILTLVVLLSVAVARTVARPLTRLTRSADRVARVAEAELVRVTDDETERPQAVRLEPVDIRANDEIGDLARAFDRVQSTAAQLVERQVAGRRNVAQMFGHVGRRTQNLVGRQIALIDRLEQQEADPGRLEHLYRLDHISSRLRRNAGSLVVLSGSAGADAHTAPVPLADVVRLALGEIEDYTRVEVQVPAGVSAAPAVVGDLVLALAELMENATVFSPPHTRVLVTAETSGLGARLTVVDHGIGMSEQRLAEENARFTRRERLDLAPTEVLGLFVVGRLARRHGWQVALASTGGGGVTAQLEIPSTSLVLRRADRAGATVARAAVPDRDRRTTATLDPEHDAPPRATAVAVPARFDSDLLSRATRSLDAGPSWNAFGRGQPEETVPEPQSPQPAGTPAGSRVRQRVPGATLHATGATTRPVDATSADPAAARALVEAFQAGVRRAEMQVAPGLDGASARTTSDPSARAGVAEPGPTVDLPSTPGGAGPTVPRDGGSTDAAPERPRLSRRVPGANLAAVPACQPPTTHLGDPTEVRDLISEFEAGVARALREVSPDHRNEEGSSR</sequence>
<dbReference type="InterPro" id="IPR013587">
    <property type="entry name" value="Nitrate/nitrite_sensing"/>
</dbReference>
<dbReference type="GO" id="GO:0004673">
    <property type="term" value="F:protein histidine kinase activity"/>
    <property type="evidence" value="ECO:0007669"/>
    <property type="project" value="UniProtKB-EC"/>
</dbReference>
<feature type="region of interest" description="Disordered" evidence="10">
    <location>
        <begin position="629"/>
        <end position="652"/>
    </location>
</feature>
<gene>
    <name evidence="14" type="ORF">DLJ59_10585</name>
</gene>
<dbReference type="PROSITE" id="PS50109">
    <property type="entry name" value="HIS_KIN"/>
    <property type="match status" value="1"/>
</dbReference>
<dbReference type="PANTHER" id="PTHR45436:SF5">
    <property type="entry name" value="SENSOR HISTIDINE KINASE TRCS"/>
    <property type="match status" value="1"/>
</dbReference>
<evidence type="ECO:0000256" key="3">
    <source>
        <dbReference type="ARBA" id="ARBA00012438"/>
    </source>
</evidence>
<dbReference type="Pfam" id="PF02518">
    <property type="entry name" value="HATPase_c"/>
    <property type="match status" value="1"/>
</dbReference>
<dbReference type="EMBL" id="QGSZ01000178">
    <property type="protein sequence ID" value="RQX04154.1"/>
    <property type="molecule type" value="Genomic_DNA"/>
</dbReference>
<feature type="region of interest" description="Disordered" evidence="10">
    <location>
        <begin position="757"/>
        <end position="837"/>
    </location>
</feature>
<evidence type="ECO:0000256" key="4">
    <source>
        <dbReference type="ARBA" id="ARBA00022553"/>
    </source>
</evidence>
<feature type="domain" description="HAMP" evidence="13">
    <location>
        <begin position="321"/>
        <end position="391"/>
    </location>
</feature>
<organism evidence="14 15">
    <name type="scientific">Micromonospora inaquosa</name>
    <dbReference type="NCBI Taxonomy" id="2203716"/>
    <lineage>
        <taxon>Bacteria</taxon>
        <taxon>Bacillati</taxon>
        <taxon>Actinomycetota</taxon>
        <taxon>Actinomycetes</taxon>
        <taxon>Micromonosporales</taxon>
        <taxon>Micromonosporaceae</taxon>
        <taxon>Micromonospora</taxon>
    </lineage>
</organism>
<keyword evidence="5" id="KW-0808">Transferase</keyword>
<evidence type="ECO:0000256" key="6">
    <source>
        <dbReference type="ARBA" id="ARBA00022692"/>
    </source>
</evidence>
<name>A0A3N9WTL8_9ACTN</name>
<keyword evidence="4" id="KW-0597">Phosphoprotein</keyword>
<keyword evidence="6 11" id="KW-0812">Transmembrane</keyword>
<evidence type="ECO:0000313" key="14">
    <source>
        <dbReference type="EMBL" id="RQX04154.1"/>
    </source>
</evidence>
<feature type="transmembrane region" description="Helical" evidence="11">
    <location>
        <begin position="12"/>
        <end position="32"/>
    </location>
</feature>
<dbReference type="SUPFAM" id="SSF55874">
    <property type="entry name" value="ATPase domain of HSP90 chaperone/DNA topoisomerase II/histidine kinase"/>
    <property type="match status" value="1"/>
</dbReference>
<dbReference type="PANTHER" id="PTHR45436">
    <property type="entry name" value="SENSOR HISTIDINE KINASE YKOH"/>
    <property type="match status" value="1"/>
</dbReference>
<keyword evidence="15" id="KW-1185">Reference proteome</keyword>
<comment type="catalytic activity">
    <reaction evidence="1">
        <text>ATP + protein L-histidine = ADP + protein N-phospho-L-histidine.</text>
        <dbReference type="EC" id="2.7.13.3"/>
    </reaction>
</comment>